<sequence length="894" mass="98679">MADVSGRRRVRHLFASRRQKPAPPSSNSQIEPDDLETDALEGDSSNAHVMSSSASEASSVMTTTVAMESPLKKRLAKLPVMHDRYCVATFETNAQERSCVTLRSYKSRRAYYAQPEKPSSAHELQRIRDWDGKTGFHRYAHAFTMETRDRKLFQCVAPSAGDKSKWLELLPRHAAFRRARDRRRNSMSTLGPVQRSEQARDDKDASGKARAASVDLAGPEALDGRGSFAVQDRLFRTTSDAVSDETTLEGSVRDRNEPLDWGLYGEGQQLAAVSKYDVQETDNDGNGGKSLGLLGNELLDDTEGERQTLDADAFLFGENGASRFGAVFVRGVKREEDNDDEHNDDAEFVDEEMEARAVQKDKENKMKRRAQKLETNRDLYAEMAAARLAGMRKEARHSKKRYSHRHSRLSTSTDASDVEILDEEQSLVVVGISGDVADPGETRERCSSLRSLGSFNSRERSFVGSENISSCGINGDVSGNGEEEEVENEAAVPYSVVTTTQIIGSKSAETGYTEVTIAEAEELRQIKKESRADRRAKKRMMMKEKEEEERMALEAFELARAHREEQRAREEAKAHEERTKRDKNERREMKEMRKHERVKKYQADLRKVADRKEAEGEVCERKAKKEKKKLKRKEKHILPAERIHRRGEKGANRFEESVPAAKQAPAEAMDALVAVKDESTKKMSLQLLAATSPVLTPVPVSTPSPVLTESFSMRQAVSTSTSLPAPSIPSTYENGTVGVPALAGEGTATAAGVMTMPPYHMSLPPFAPSYLHGPQSMPAYGLAATFGAYPPFYTAPYCYGRPVGLQPALMRPNMGFVAGLSAMNSFGTAAGPAPGPPTLDSSEPMIGPQLPTLEKFVAASSDDACAPFPLLSSAGNSVRSKLIDLPELPDVIEF</sequence>
<feature type="region of interest" description="Disordered" evidence="1">
    <location>
        <begin position="180"/>
        <end position="217"/>
    </location>
</feature>
<comment type="caution">
    <text evidence="2">The sequence shown here is derived from an EMBL/GenBank/DDBJ whole genome shotgun (WGS) entry which is preliminary data.</text>
</comment>
<evidence type="ECO:0000313" key="3">
    <source>
        <dbReference type="Proteomes" id="UP001162060"/>
    </source>
</evidence>
<organism evidence="2 3">
    <name type="scientific">Peronospora matthiolae</name>
    <dbReference type="NCBI Taxonomy" id="2874970"/>
    <lineage>
        <taxon>Eukaryota</taxon>
        <taxon>Sar</taxon>
        <taxon>Stramenopiles</taxon>
        <taxon>Oomycota</taxon>
        <taxon>Peronosporomycetes</taxon>
        <taxon>Peronosporales</taxon>
        <taxon>Peronosporaceae</taxon>
        <taxon>Peronospora</taxon>
    </lineage>
</organism>
<feature type="compositionally biased region" description="Basic and acidic residues" evidence="1">
    <location>
        <begin position="197"/>
        <end position="207"/>
    </location>
</feature>
<reference evidence="2" key="1">
    <citation type="submission" date="2024-01" db="EMBL/GenBank/DDBJ databases">
        <authorList>
            <person name="Webb A."/>
        </authorList>
    </citation>
    <scope>NUCLEOTIDE SEQUENCE</scope>
    <source>
        <strain evidence="2">Pm1</strain>
    </source>
</reference>
<dbReference type="EMBL" id="CAKLBY020000044">
    <property type="protein sequence ID" value="CAK7916589.1"/>
    <property type="molecule type" value="Genomic_DNA"/>
</dbReference>
<proteinExistence type="predicted"/>
<feature type="compositionally biased region" description="Low complexity" evidence="1">
    <location>
        <begin position="44"/>
        <end position="57"/>
    </location>
</feature>
<gene>
    <name evidence="2" type="ORF">PM001_LOCUS5430</name>
</gene>
<name>A0AAV1TGJ5_9STRA</name>
<feature type="compositionally biased region" description="Basic residues" evidence="1">
    <location>
        <begin position="7"/>
        <end position="20"/>
    </location>
</feature>
<feature type="region of interest" description="Disordered" evidence="1">
    <location>
        <begin position="1"/>
        <end position="57"/>
    </location>
</feature>
<accession>A0AAV1TGJ5</accession>
<evidence type="ECO:0000256" key="1">
    <source>
        <dbReference type="SAM" id="MobiDB-lite"/>
    </source>
</evidence>
<evidence type="ECO:0008006" key="4">
    <source>
        <dbReference type="Google" id="ProtNLM"/>
    </source>
</evidence>
<dbReference type="AlphaFoldDB" id="A0AAV1TGJ5"/>
<dbReference type="Proteomes" id="UP001162060">
    <property type="component" value="Unassembled WGS sequence"/>
</dbReference>
<feature type="compositionally biased region" description="Acidic residues" evidence="1">
    <location>
        <begin position="31"/>
        <end position="41"/>
    </location>
</feature>
<feature type="region of interest" description="Disordered" evidence="1">
    <location>
        <begin position="564"/>
        <end position="599"/>
    </location>
</feature>
<evidence type="ECO:0000313" key="2">
    <source>
        <dbReference type="EMBL" id="CAK7916589.1"/>
    </source>
</evidence>
<protein>
    <recommendedName>
        <fullName evidence="4">PH domain-containing protein</fullName>
    </recommendedName>
</protein>
<feature type="region of interest" description="Disordered" evidence="1">
    <location>
        <begin position="240"/>
        <end position="260"/>
    </location>
</feature>